<feature type="compositionally biased region" description="Basic and acidic residues" evidence="2">
    <location>
        <begin position="571"/>
        <end position="584"/>
    </location>
</feature>
<feature type="region of interest" description="Disordered" evidence="2">
    <location>
        <begin position="811"/>
        <end position="830"/>
    </location>
</feature>
<keyword evidence="5" id="KW-1185">Reference proteome</keyword>
<dbReference type="OrthoDB" id="5374328at2759"/>
<dbReference type="GO" id="GO:0006355">
    <property type="term" value="P:regulation of DNA-templated transcription"/>
    <property type="evidence" value="ECO:0007669"/>
    <property type="project" value="InterPro"/>
</dbReference>
<evidence type="ECO:0000259" key="3">
    <source>
        <dbReference type="Pfam" id="PF10297"/>
    </source>
</evidence>
<feature type="compositionally biased region" description="Low complexity" evidence="2">
    <location>
        <begin position="346"/>
        <end position="365"/>
    </location>
</feature>
<feature type="domain" description="Hap4 transcription factor heteromerisation" evidence="3">
    <location>
        <begin position="133"/>
        <end position="149"/>
    </location>
</feature>
<feature type="region of interest" description="Disordered" evidence="2">
    <location>
        <begin position="733"/>
        <end position="793"/>
    </location>
</feature>
<gene>
    <name evidence="4" type="ORF">KQ657_004322</name>
</gene>
<feature type="compositionally biased region" description="Basic and acidic residues" evidence="2">
    <location>
        <begin position="733"/>
        <end position="752"/>
    </location>
</feature>
<feature type="region of interest" description="Disordered" evidence="2">
    <location>
        <begin position="259"/>
        <end position="284"/>
    </location>
</feature>
<accession>A0A9P7VBU0</accession>
<protein>
    <recommendedName>
        <fullName evidence="3">Hap4 transcription factor heteromerisation domain-containing protein</fullName>
    </recommendedName>
</protein>
<dbReference type="AlphaFoldDB" id="A0A9P7VBU0"/>
<feature type="compositionally biased region" description="Polar residues" evidence="2">
    <location>
        <begin position="113"/>
        <end position="135"/>
    </location>
</feature>
<dbReference type="RefSeq" id="XP_043050193.1">
    <property type="nucleotide sequence ID" value="XM_043194996.1"/>
</dbReference>
<name>A0A9P7VBU0_9ASCO</name>
<evidence type="ECO:0000313" key="4">
    <source>
        <dbReference type="EMBL" id="KAG7194646.1"/>
    </source>
</evidence>
<proteinExistence type="predicted"/>
<dbReference type="GO" id="GO:0005634">
    <property type="term" value="C:nucleus"/>
    <property type="evidence" value="ECO:0007669"/>
    <property type="project" value="InterPro"/>
</dbReference>
<feature type="region of interest" description="Disordered" evidence="2">
    <location>
        <begin position="555"/>
        <end position="584"/>
    </location>
</feature>
<reference evidence="4" key="1">
    <citation type="submission" date="2021-03" db="EMBL/GenBank/DDBJ databases">
        <authorList>
            <person name="Palmer J.M."/>
        </authorList>
    </citation>
    <scope>NUCLEOTIDE SEQUENCE</scope>
    <source>
        <strain evidence="4">ARV_011</strain>
    </source>
</reference>
<dbReference type="GeneID" id="66117696"/>
<dbReference type="Proteomes" id="UP000790833">
    <property type="component" value="Unassembled WGS sequence"/>
</dbReference>
<evidence type="ECO:0000313" key="5">
    <source>
        <dbReference type="Proteomes" id="UP000790833"/>
    </source>
</evidence>
<feature type="region of interest" description="Disordered" evidence="2">
    <location>
        <begin position="346"/>
        <end position="374"/>
    </location>
</feature>
<sequence>MSAPGIALGDDNTLSRSASPVVVPVATGLSNSISQTSSVQRVNINLNKGDPQRLSAMNKEVKVQLQHRPPHQLEPHIQQQQRYAKIQPAIKPRPIAVLPKPQNAIKSKFDPSVPTTSQIKSSLHNNTPLNINTSKKWILPPRPRPGRKPTASANGGSPHASKNRTAIEHSHLQHQSNTHHSPHTKVSLSNHQVSNSTQNSGSSFHNPRRVPKSSPPPAALKLAKKPILPLSSTTAKNNNNINSSNAGIISTTGTLKSSTSLHVQGSQSNTIKKSMPSSSGSPEKKLTLKKKLKPMTKESENETIINQLKQQYPQRLILTFSSKVGTNIKSNTESGLNTKLPLISSASSLADSPSSNTTITPSTISKASGAVQPKNPLLTSAMNSIRKISPAPPGPPNSAGSLSGVIPTPAVGEPKRTLLDLKGIYLNKLKEQELIRNYIDVINNQIKELNFVKNGVITFAALDGNNNGSPVTSDADITATGGEFDANSTNHADRNDEDVPLASRKLNKDYHGGMKTTRKPVSCEQLQLINNLNDLNKFLTYFLKSSSIIHSATKKYVNGNKPDGTGTDSNMPRDKSDIKAEHKRQLDALDQQIRYYLELRERFQVKSSSSDQKPPDSEVLGAADSDDSYGQRKLKMKKVNTKKAESEPLPGDFESAILNALVKEQSFPFGDPDTVVASADISDKGRNVIRNDVAGLLPPGGLNSLQSPSSFAPNLFKSTSVQDDELIDFLNSESEKTDTDIGSNKHQEKPNDKAVSNGKRFSSPLLAQYERQLGDDIGPGPDDDESSVSGSRDVKQELDHHHIMNLDKLMLHDGGTTSQNDNEDSKTESEELKMHSLLMDQDNHEMNGFFGLRGFGSSGGGMELNGGSRNKCGFCGSDSPCFCLEGDIM</sequence>
<dbReference type="Pfam" id="PF10297">
    <property type="entry name" value="Hap4_Hap_bind"/>
    <property type="match status" value="1"/>
</dbReference>
<feature type="region of interest" description="Disordered" evidence="2">
    <location>
        <begin position="95"/>
        <end position="219"/>
    </location>
</feature>
<feature type="compositionally biased region" description="Polar residues" evidence="2">
    <location>
        <begin position="173"/>
        <end position="205"/>
    </location>
</feature>
<feature type="compositionally biased region" description="Polar residues" evidence="2">
    <location>
        <begin position="262"/>
        <end position="280"/>
    </location>
</feature>
<feature type="region of interest" description="Disordered" evidence="2">
    <location>
        <begin position="605"/>
        <end position="649"/>
    </location>
</feature>
<feature type="region of interest" description="Disordered" evidence="2">
    <location>
        <begin position="468"/>
        <end position="500"/>
    </location>
</feature>
<feature type="region of interest" description="Disordered" evidence="2">
    <location>
        <begin position="388"/>
        <end position="407"/>
    </location>
</feature>
<keyword evidence="1" id="KW-0539">Nucleus</keyword>
<organism evidence="4 5">
    <name type="scientific">Scheffersomyces spartinae</name>
    <dbReference type="NCBI Taxonomy" id="45513"/>
    <lineage>
        <taxon>Eukaryota</taxon>
        <taxon>Fungi</taxon>
        <taxon>Dikarya</taxon>
        <taxon>Ascomycota</taxon>
        <taxon>Saccharomycotina</taxon>
        <taxon>Pichiomycetes</taxon>
        <taxon>Debaryomycetaceae</taxon>
        <taxon>Scheffersomyces</taxon>
    </lineage>
</organism>
<evidence type="ECO:0000256" key="1">
    <source>
        <dbReference type="ARBA" id="ARBA00023242"/>
    </source>
</evidence>
<feature type="compositionally biased region" description="Basic residues" evidence="2">
    <location>
        <begin position="632"/>
        <end position="641"/>
    </location>
</feature>
<dbReference type="EMBL" id="JAHMUF010000006">
    <property type="protein sequence ID" value="KAG7194646.1"/>
    <property type="molecule type" value="Genomic_DNA"/>
</dbReference>
<evidence type="ECO:0000256" key="2">
    <source>
        <dbReference type="SAM" id="MobiDB-lite"/>
    </source>
</evidence>
<comment type="caution">
    <text evidence="4">The sequence shown here is derived from an EMBL/GenBank/DDBJ whole genome shotgun (WGS) entry which is preliminary data.</text>
</comment>
<dbReference type="InterPro" id="IPR018287">
    <property type="entry name" value="Hap4_TF_heteromerisation"/>
</dbReference>